<reference evidence="1" key="1">
    <citation type="submission" date="2020-05" db="EMBL/GenBank/DDBJ databases">
        <authorList>
            <person name="Chiriac C."/>
            <person name="Salcher M."/>
            <person name="Ghai R."/>
            <person name="Kavagutti S V."/>
        </authorList>
    </citation>
    <scope>NUCLEOTIDE SEQUENCE</scope>
</reference>
<evidence type="ECO:0000313" key="1">
    <source>
        <dbReference type="EMBL" id="CAB4195915.1"/>
    </source>
</evidence>
<accession>A0A6J5RUC9</accession>
<gene>
    <name evidence="1" type="ORF">UFOVP1298_50</name>
</gene>
<organism evidence="1">
    <name type="scientific">uncultured Caudovirales phage</name>
    <dbReference type="NCBI Taxonomy" id="2100421"/>
    <lineage>
        <taxon>Viruses</taxon>
        <taxon>Duplodnaviria</taxon>
        <taxon>Heunggongvirae</taxon>
        <taxon>Uroviricota</taxon>
        <taxon>Caudoviricetes</taxon>
        <taxon>Peduoviridae</taxon>
        <taxon>Maltschvirus</taxon>
        <taxon>Maltschvirus maltsch</taxon>
    </lineage>
</organism>
<proteinExistence type="predicted"/>
<protein>
    <submittedName>
        <fullName evidence="1">Uncharacterized protein</fullName>
    </submittedName>
</protein>
<name>A0A6J5RUC9_9CAUD</name>
<sequence length="901" mass="95690">MTAIVVKSFNGLKPIVTPRLLDGVDAQVAQNVRLVSGALSPMKTTNTLKATTIANPATIFRYGSSATETNYWLEFTSDTDVMRSPIANDQYDRLYWTDGANRPRYGTNAMILSGSTFPGSSYELGIPKPTTQSVVSTFSITPVYNVLSRDYVLTFVNVSTGKESVPGSVFTVQAVDGQKVALSALTTDNLGDAGITKKRLYRKVNGAFKLVTELGLDVTTYDDLSTDATVAASAALPTAVGSAPPTPVRSPTLAATSASPIAAASLRSYIYTLANIADPNGGDYTESAPSPVSTASADSSQSVTLYGFTNYAGGLSGTGFNVYRKDVDSTQYLLIAALPLTQTSFVDKISSTALGHAITQYAPGNYAPSAAPGISATATTALPVVKRVYMLTFLDGQGHESSRSPSSTYVDAIDGSTSVSISHSETIPTGVTTKRVYRQTVSPVNGVYTPVEASWRLVVEVPVSSTLVTDARTDSALPATYYPTALQGLPAAPSDTPVTNATIPAKVVPESRTYIYTFVSAYGEEGPPSDASDVIDLDSEKTTSITLGGAPSGNYNITLKRIYRSSTVGNIAKFQFVAEIPVSQLTFSDTVAQADLAETLPSETWLAPPLGLKGLRLMANGAAVGFVGRTVYLSEPNLPHAWPNQYTVDEDIVGIAVFGQSVAVLTKSYPYLMSGVDPAAMTLTKLKLPQACVAKRSIVETGDGVIYASPEGLVQIGSTIGMLTLGLYSREQWQAFNPSSIECYIYNGRVLVTYATGSQRAMLVIDVSGQGATLTTTDINTATPITSGYYDAKTDLLYLAQGGNIIRFDQGGNLSMTWRSKIFRLLSAENFAVAQVRCSAYPMTFKLYADGVLKHTKSVTNGDLFRLPSGFRGLDWEFQLEGVNTITEVLIASSALELKSA</sequence>
<dbReference type="EMBL" id="LR797250">
    <property type="protein sequence ID" value="CAB4195915.1"/>
    <property type="molecule type" value="Genomic_DNA"/>
</dbReference>